<organism evidence="2 3">
    <name type="scientific">Deinococcus geothermalis (strain DSM 11300 / CIP 105573 / AG-3a)</name>
    <dbReference type="NCBI Taxonomy" id="319795"/>
    <lineage>
        <taxon>Bacteria</taxon>
        <taxon>Thermotogati</taxon>
        <taxon>Deinococcota</taxon>
        <taxon>Deinococci</taxon>
        <taxon>Deinococcales</taxon>
        <taxon>Deinococcaceae</taxon>
        <taxon>Deinococcus</taxon>
    </lineage>
</organism>
<dbReference type="Proteomes" id="UP000002431">
    <property type="component" value="Chromosome"/>
</dbReference>
<reference evidence="2" key="1">
    <citation type="submission" date="2006-04" db="EMBL/GenBank/DDBJ databases">
        <title>Complete sequence of chromosome of Deinococcus geothermalis DSM 11300.</title>
        <authorList>
            <consortium name="US DOE Joint Genome Institute"/>
            <person name="Copeland A."/>
            <person name="Lucas S."/>
            <person name="Lapidus A."/>
            <person name="Barry K."/>
            <person name="Detter J.C."/>
            <person name="Glavina del Rio T."/>
            <person name="Hammon N."/>
            <person name="Israni S."/>
            <person name="Dalin E."/>
            <person name="Tice H."/>
            <person name="Pitluck S."/>
            <person name="Brettin T."/>
            <person name="Bruce D."/>
            <person name="Han C."/>
            <person name="Tapia R."/>
            <person name="Saunders E."/>
            <person name="Gilna P."/>
            <person name="Schmutz J."/>
            <person name="Larimer F."/>
            <person name="Land M."/>
            <person name="Hauser L."/>
            <person name="Kyrpides N."/>
            <person name="Kim E."/>
            <person name="Daly M.J."/>
            <person name="Fredrickson J.K."/>
            <person name="Makarova K.S."/>
            <person name="Gaidamakova E.K."/>
            <person name="Zhai M."/>
            <person name="Richardson P."/>
        </authorList>
    </citation>
    <scope>NUCLEOTIDE SEQUENCE</scope>
    <source>
        <strain evidence="2">DSM 11300</strain>
    </source>
</reference>
<name>Q1IZN9_DEIGD</name>
<keyword evidence="3" id="KW-1185">Reference proteome</keyword>
<gene>
    <name evidence="2" type="ordered locus">Dgeo_0995</name>
</gene>
<dbReference type="eggNOG" id="ENOG5030QYG">
    <property type="taxonomic scope" value="Bacteria"/>
</dbReference>
<dbReference type="AlphaFoldDB" id="Q1IZN9"/>
<protein>
    <submittedName>
        <fullName evidence="2">Uncharacterized protein</fullName>
    </submittedName>
</protein>
<dbReference type="Gene3D" id="2.40.360.20">
    <property type="match status" value="1"/>
</dbReference>
<sequence>MKAPFFHTSDVTPHPTIRPMHPSNFSNADRIEPMSRFTLNPMRGRATLLAVPLLTLLGACAPTATKTVTAPVQASISVSSVSFYPRETGLSWTYLPEGEAAGGLPYTLRALGPTMFAGQPALAFELTGRGADQTWYRQVSASGVQLLGFRKPGVTARLEPAWTEAPAEGAWRVGLSWEGQSRLTLTSDDGRVQAQGTLRYRYDVQDRRRVTTPAGSFDVWVVTRQIRDDVGGLFPQAQQLWFTPFVGDVRTPEGLLLTGRNFGGK</sequence>
<evidence type="ECO:0000313" key="3">
    <source>
        <dbReference type="Proteomes" id="UP000002431"/>
    </source>
</evidence>
<proteinExistence type="predicted"/>
<evidence type="ECO:0000313" key="2">
    <source>
        <dbReference type="EMBL" id="ABF45295.1"/>
    </source>
</evidence>
<dbReference type="EMBL" id="CP000359">
    <property type="protein sequence ID" value="ABF45295.1"/>
    <property type="molecule type" value="Genomic_DNA"/>
</dbReference>
<feature type="region of interest" description="Disordered" evidence="1">
    <location>
        <begin position="1"/>
        <end position="25"/>
    </location>
</feature>
<accession>Q1IZN9</accession>
<dbReference type="STRING" id="319795.Dgeo_0995"/>
<dbReference type="KEGG" id="dge:Dgeo_0995"/>
<dbReference type="HOGENOM" id="CLU_091633_0_0_0"/>
<evidence type="ECO:0000256" key="1">
    <source>
        <dbReference type="SAM" id="MobiDB-lite"/>
    </source>
</evidence>